<dbReference type="GO" id="GO:0006635">
    <property type="term" value="P:fatty acid beta-oxidation"/>
    <property type="evidence" value="ECO:0007669"/>
    <property type="project" value="EnsemblFungi"/>
</dbReference>
<sequence>MSGSPNLTYRIEGFSFIITLTNPKNLNSMALDDYLALALLVRQAEKHPDTRFTVLQSTGRYFSSGGNITAFARASYARDTSTSIEGTVVGNMLSRVEFLTSCFINHSKVLIACLNGPVVGLSAAMVLLCDIVYSMNDQIYMQFPFSTLGLSSEGALSVSLVKKLGSGVANEALLLGTPVKYEYLKGNVISRDYKMNDVESFNKKVLDDLGSYGQQCHESSLKLIKSLLTKPVQAEYSRAIGDEMYNAVDLFVKGYPQERFKALSAKLRNSKI</sequence>
<organism evidence="4 5">
    <name type="scientific">Eremothecium cymbalariae (strain CBS 270.75 / DBVPG 7215 / KCTC 17166 / NRRL Y-17582)</name>
    <name type="common">Yeast</name>
    <dbReference type="NCBI Taxonomy" id="931890"/>
    <lineage>
        <taxon>Eukaryota</taxon>
        <taxon>Fungi</taxon>
        <taxon>Dikarya</taxon>
        <taxon>Ascomycota</taxon>
        <taxon>Saccharomycotina</taxon>
        <taxon>Saccharomycetes</taxon>
        <taxon>Saccharomycetales</taxon>
        <taxon>Saccharomycetaceae</taxon>
        <taxon>Eremothecium</taxon>
    </lineage>
</organism>
<dbReference type="RefSeq" id="XP_003645434.1">
    <property type="nucleotide sequence ID" value="XM_003645386.1"/>
</dbReference>
<name>G8JR48_ERECY</name>
<dbReference type="KEGG" id="erc:Ecym_3109"/>
<dbReference type="STRING" id="931890.G8JR48"/>
<dbReference type="EMBL" id="CP002499">
    <property type="protein sequence ID" value="AET38617.1"/>
    <property type="molecule type" value="Genomic_DNA"/>
</dbReference>
<dbReference type="GeneID" id="11468681"/>
<dbReference type="SUPFAM" id="SSF52096">
    <property type="entry name" value="ClpP/crotonase"/>
    <property type="match status" value="1"/>
</dbReference>
<gene>
    <name evidence="4" type="ordered locus">Ecym_3109</name>
</gene>
<dbReference type="Proteomes" id="UP000006790">
    <property type="component" value="Chromosome 3"/>
</dbReference>
<dbReference type="Gene3D" id="3.90.226.10">
    <property type="entry name" value="2-enoyl-CoA Hydratase, Chain A, domain 1"/>
    <property type="match status" value="1"/>
</dbReference>
<dbReference type="HOGENOM" id="CLU_009834_6_2_1"/>
<evidence type="ECO:0000256" key="2">
    <source>
        <dbReference type="ARBA" id="ARBA00023140"/>
    </source>
</evidence>
<dbReference type="Pfam" id="PF00378">
    <property type="entry name" value="ECH_1"/>
    <property type="match status" value="1"/>
</dbReference>
<accession>G8JR48</accession>
<reference evidence="5" key="1">
    <citation type="journal article" date="2012" name="G3 (Bethesda)">
        <title>Pichia sorbitophila, an interspecies yeast hybrid reveals early steps of genome resolution following polyploidization.</title>
        <authorList>
            <person name="Leh Louis V."/>
            <person name="Despons L."/>
            <person name="Friedrich A."/>
            <person name="Martin T."/>
            <person name="Durrens P."/>
            <person name="Casaregola S."/>
            <person name="Neuveglise C."/>
            <person name="Fairhead C."/>
            <person name="Marck C."/>
            <person name="Cruz J.A."/>
            <person name="Straub M.L."/>
            <person name="Kugler V."/>
            <person name="Sacerdot C."/>
            <person name="Uzunov Z."/>
            <person name="Thierry A."/>
            <person name="Weiss S."/>
            <person name="Bleykasten C."/>
            <person name="De Montigny J."/>
            <person name="Jacques N."/>
            <person name="Jung P."/>
            <person name="Lemaire M."/>
            <person name="Mallet S."/>
            <person name="Morel G."/>
            <person name="Richard G.F."/>
            <person name="Sarkar A."/>
            <person name="Savel G."/>
            <person name="Schacherer J."/>
            <person name="Seret M.L."/>
            <person name="Talla E."/>
            <person name="Samson G."/>
            <person name="Jubin C."/>
            <person name="Poulain J."/>
            <person name="Vacherie B."/>
            <person name="Barbe V."/>
            <person name="Pelletier E."/>
            <person name="Sherman D.J."/>
            <person name="Westhof E."/>
            <person name="Weissenbach J."/>
            <person name="Baret P.V."/>
            <person name="Wincker P."/>
            <person name="Gaillardin C."/>
            <person name="Dujon B."/>
            <person name="Souciet J.L."/>
        </authorList>
    </citation>
    <scope>NUCLEOTIDE SEQUENCE [LARGE SCALE GENOMIC DNA]</scope>
    <source>
        <strain evidence="5">CBS 270.75 / DBVPG 7215 / KCTC 17166 / NRRL Y-17582</strain>
    </source>
</reference>
<protein>
    <submittedName>
        <fullName evidence="4">Uncharacterized protein</fullName>
    </submittedName>
</protein>
<evidence type="ECO:0000313" key="4">
    <source>
        <dbReference type="EMBL" id="AET38617.1"/>
    </source>
</evidence>
<dbReference type="CDD" id="cd06558">
    <property type="entry name" value="crotonase-like"/>
    <property type="match status" value="1"/>
</dbReference>
<keyword evidence="2" id="KW-0576">Peroxisome</keyword>
<dbReference type="eggNOG" id="KOG0016">
    <property type="taxonomic scope" value="Eukaryota"/>
</dbReference>
<evidence type="ECO:0000256" key="3">
    <source>
        <dbReference type="ARBA" id="ARBA00023235"/>
    </source>
</evidence>
<keyword evidence="3" id="KW-0413">Isomerase</keyword>
<keyword evidence="5" id="KW-1185">Reference proteome</keyword>
<evidence type="ECO:0000256" key="1">
    <source>
        <dbReference type="ARBA" id="ARBA00004275"/>
    </source>
</evidence>
<dbReference type="InParanoid" id="G8JR48"/>
<dbReference type="PANTHER" id="PTHR43684">
    <property type="match status" value="1"/>
</dbReference>
<dbReference type="PANTHER" id="PTHR43684:SF1">
    <property type="entry name" value="ENOYL-COA DELTA ISOMERASE 2"/>
    <property type="match status" value="1"/>
</dbReference>
<dbReference type="AlphaFoldDB" id="G8JR48"/>
<dbReference type="OMA" id="SDARTHY"/>
<proteinExistence type="predicted"/>
<comment type="subcellular location">
    <subcellularLocation>
        <location evidence="1">Peroxisome</location>
    </subcellularLocation>
</comment>
<dbReference type="GO" id="GO:0005782">
    <property type="term" value="C:peroxisomal matrix"/>
    <property type="evidence" value="ECO:0007669"/>
    <property type="project" value="TreeGrafter"/>
</dbReference>
<dbReference type="InterPro" id="IPR051053">
    <property type="entry name" value="ECH/Chromodomain_protein"/>
</dbReference>
<dbReference type="OrthoDB" id="2018133at2759"/>
<dbReference type="InterPro" id="IPR001753">
    <property type="entry name" value="Enoyl-CoA_hydra/iso"/>
</dbReference>
<dbReference type="FunCoup" id="G8JR48">
    <property type="interactions" value="209"/>
</dbReference>
<dbReference type="InterPro" id="IPR029045">
    <property type="entry name" value="ClpP/crotonase-like_dom_sf"/>
</dbReference>
<evidence type="ECO:0000313" key="5">
    <source>
        <dbReference type="Proteomes" id="UP000006790"/>
    </source>
</evidence>
<dbReference type="GO" id="GO:0004165">
    <property type="term" value="F:delta(3)-delta(2)-enoyl-CoA isomerase activity"/>
    <property type="evidence" value="ECO:0007669"/>
    <property type="project" value="EnsemblFungi"/>
</dbReference>